<dbReference type="AlphaFoldDB" id="A0AAD6ZPE6"/>
<dbReference type="Gene3D" id="1.10.10.60">
    <property type="entry name" value="Homeodomain-like"/>
    <property type="match status" value="1"/>
</dbReference>
<dbReference type="InterPro" id="IPR009057">
    <property type="entry name" value="Homeodomain-like_sf"/>
</dbReference>
<evidence type="ECO:0000313" key="3">
    <source>
        <dbReference type="EMBL" id="KAJ7331398.1"/>
    </source>
</evidence>
<dbReference type="Proteomes" id="UP001218218">
    <property type="component" value="Unassembled WGS sequence"/>
</dbReference>
<evidence type="ECO:0000256" key="1">
    <source>
        <dbReference type="SAM" id="MobiDB-lite"/>
    </source>
</evidence>
<feature type="compositionally biased region" description="Acidic residues" evidence="1">
    <location>
        <begin position="26"/>
        <end position="43"/>
    </location>
</feature>
<sequence length="115" mass="12823">MQTRARLRLSGPDPPNDHTDDATTSDNDEGAASDAAAGDDEDLEHLPLERRIQLAMAAVQTGVMSDRKAALYYRAPRTTIQRRIKGVLPRREAHAHERSLTNPQEVLAEWIKVRA</sequence>
<reference evidence="3" key="1">
    <citation type="submission" date="2023-03" db="EMBL/GenBank/DDBJ databases">
        <title>Massive genome expansion in bonnet fungi (Mycena s.s.) driven by repeated elements and novel gene families across ecological guilds.</title>
        <authorList>
            <consortium name="Lawrence Berkeley National Laboratory"/>
            <person name="Harder C.B."/>
            <person name="Miyauchi S."/>
            <person name="Viragh M."/>
            <person name="Kuo A."/>
            <person name="Thoen E."/>
            <person name="Andreopoulos B."/>
            <person name="Lu D."/>
            <person name="Skrede I."/>
            <person name="Drula E."/>
            <person name="Henrissat B."/>
            <person name="Morin E."/>
            <person name="Kohler A."/>
            <person name="Barry K."/>
            <person name="LaButti K."/>
            <person name="Morin E."/>
            <person name="Salamov A."/>
            <person name="Lipzen A."/>
            <person name="Mereny Z."/>
            <person name="Hegedus B."/>
            <person name="Baldrian P."/>
            <person name="Stursova M."/>
            <person name="Weitz H."/>
            <person name="Taylor A."/>
            <person name="Grigoriev I.V."/>
            <person name="Nagy L.G."/>
            <person name="Martin F."/>
            <person name="Kauserud H."/>
        </authorList>
    </citation>
    <scope>NUCLEOTIDE SEQUENCE</scope>
    <source>
        <strain evidence="3">CBHHK002</strain>
    </source>
</reference>
<name>A0AAD6ZPE6_9AGAR</name>
<dbReference type="InterPro" id="IPR007889">
    <property type="entry name" value="HTH_Psq"/>
</dbReference>
<dbReference type="GO" id="GO:0003677">
    <property type="term" value="F:DNA binding"/>
    <property type="evidence" value="ECO:0007669"/>
    <property type="project" value="InterPro"/>
</dbReference>
<dbReference type="SUPFAM" id="SSF46689">
    <property type="entry name" value="Homeodomain-like"/>
    <property type="match status" value="1"/>
</dbReference>
<comment type="caution">
    <text evidence="3">The sequence shown here is derived from an EMBL/GenBank/DDBJ whole genome shotgun (WGS) entry which is preliminary data.</text>
</comment>
<evidence type="ECO:0000313" key="4">
    <source>
        <dbReference type="Proteomes" id="UP001218218"/>
    </source>
</evidence>
<evidence type="ECO:0000259" key="2">
    <source>
        <dbReference type="Pfam" id="PF05225"/>
    </source>
</evidence>
<dbReference type="Pfam" id="PF05225">
    <property type="entry name" value="HTH_psq"/>
    <property type="match status" value="1"/>
</dbReference>
<feature type="region of interest" description="Disordered" evidence="1">
    <location>
        <begin position="1"/>
        <end position="44"/>
    </location>
</feature>
<feature type="domain" description="HTH psq-type" evidence="2">
    <location>
        <begin position="51"/>
        <end position="86"/>
    </location>
</feature>
<dbReference type="EMBL" id="JARIHO010000035">
    <property type="protein sequence ID" value="KAJ7331398.1"/>
    <property type="molecule type" value="Genomic_DNA"/>
</dbReference>
<keyword evidence="4" id="KW-1185">Reference proteome</keyword>
<gene>
    <name evidence="3" type="ORF">DFH08DRAFT_814706</name>
</gene>
<protein>
    <recommendedName>
        <fullName evidence="2">HTH psq-type domain-containing protein</fullName>
    </recommendedName>
</protein>
<accession>A0AAD6ZPE6</accession>
<proteinExistence type="predicted"/>
<organism evidence="3 4">
    <name type="scientific">Mycena albidolilacea</name>
    <dbReference type="NCBI Taxonomy" id="1033008"/>
    <lineage>
        <taxon>Eukaryota</taxon>
        <taxon>Fungi</taxon>
        <taxon>Dikarya</taxon>
        <taxon>Basidiomycota</taxon>
        <taxon>Agaricomycotina</taxon>
        <taxon>Agaricomycetes</taxon>
        <taxon>Agaricomycetidae</taxon>
        <taxon>Agaricales</taxon>
        <taxon>Marasmiineae</taxon>
        <taxon>Mycenaceae</taxon>
        <taxon>Mycena</taxon>
    </lineage>
</organism>